<sequence length="105" mass="11180">MLAVLVKLAGDISGGIWSGDMQNAGLDSTAATSVYEEAGPVGLAEVKVGEEYEIIVTSFADLMLRGSTRCLLPQHEVKELNLTGNLLLEWKGAQSEKGAYLKLPT</sequence>
<protein>
    <submittedName>
        <fullName evidence="1">Uncharacterized protein</fullName>
    </submittedName>
</protein>
<reference evidence="1 2" key="1">
    <citation type="journal article" date="2018" name="Science">
        <title>The opium poppy genome and morphinan production.</title>
        <authorList>
            <person name="Guo L."/>
            <person name="Winzer T."/>
            <person name="Yang X."/>
            <person name="Li Y."/>
            <person name="Ning Z."/>
            <person name="He Z."/>
            <person name="Teodor R."/>
            <person name="Lu Y."/>
            <person name="Bowser T.A."/>
            <person name="Graham I.A."/>
            <person name="Ye K."/>
        </authorList>
    </citation>
    <scope>NUCLEOTIDE SEQUENCE [LARGE SCALE GENOMIC DNA]</scope>
    <source>
        <strain evidence="2">cv. HN1</strain>
        <tissue evidence="1">Leaves</tissue>
    </source>
</reference>
<evidence type="ECO:0000313" key="2">
    <source>
        <dbReference type="Proteomes" id="UP000316621"/>
    </source>
</evidence>
<dbReference type="Proteomes" id="UP000316621">
    <property type="component" value="Chromosome 8"/>
</dbReference>
<gene>
    <name evidence="1" type="ORF">C5167_049218</name>
</gene>
<evidence type="ECO:0000313" key="1">
    <source>
        <dbReference type="EMBL" id="RZC73738.1"/>
    </source>
</evidence>
<name>A0A4Y7KNR7_PAPSO</name>
<dbReference type="Gramene" id="RZC73738">
    <property type="protein sequence ID" value="RZC73738"/>
    <property type="gene ID" value="C5167_049218"/>
</dbReference>
<organism evidence="1 2">
    <name type="scientific">Papaver somniferum</name>
    <name type="common">Opium poppy</name>
    <dbReference type="NCBI Taxonomy" id="3469"/>
    <lineage>
        <taxon>Eukaryota</taxon>
        <taxon>Viridiplantae</taxon>
        <taxon>Streptophyta</taxon>
        <taxon>Embryophyta</taxon>
        <taxon>Tracheophyta</taxon>
        <taxon>Spermatophyta</taxon>
        <taxon>Magnoliopsida</taxon>
        <taxon>Ranunculales</taxon>
        <taxon>Papaveraceae</taxon>
        <taxon>Papaveroideae</taxon>
        <taxon>Papaver</taxon>
    </lineage>
</organism>
<dbReference type="AlphaFoldDB" id="A0A4Y7KNR7"/>
<proteinExistence type="predicted"/>
<accession>A0A4Y7KNR7</accession>
<dbReference type="EMBL" id="CM010722">
    <property type="protein sequence ID" value="RZC73738.1"/>
    <property type="molecule type" value="Genomic_DNA"/>
</dbReference>
<keyword evidence="2" id="KW-1185">Reference proteome</keyword>